<protein>
    <submittedName>
        <fullName evidence="1">Uncharacterized protein</fullName>
    </submittedName>
</protein>
<reference evidence="2" key="1">
    <citation type="submission" date="2016-06" db="EMBL/GenBank/DDBJ databases">
        <title>Parallel loss of symbiosis genes in relatives of nitrogen-fixing non-legume Parasponia.</title>
        <authorList>
            <person name="Van Velzen R."/>
            <person name="Holmer R."/>
            <person name="Bu F."/>
            <person name="Rutten L."/>
            <person name="Van Zeijl A."/>
            <person name="Liu W."/>
            <person name="Santuari L."/>
            <person name="Cao Q."/>
            <person name="Sharma T."/>
            <person name="Shen D."/>
            <person name="Roswanjaya Y."/>
            <person name="Wardhani T."/>
            <person name="Kalhor M.S."/>
            <person name="Jansen J."/>
            <person name="Van den Hoogen J."/>
            <person name="Gungor B."/>
            <person name="Hartog M."/>
            <person name="Hontelez J."/>
            <person name="Verver J."/>
            <person name="Yang W.-C."/>
            <person name="Schijlen E."/>
            <person name="Repin R."/>
            <person name="Schilthuizen M."/>
            <person name="Schranz E."/>
            <person name="Heidstra R."/>
            <person name="Miyata K."/>
            <person name="Fedorova E."/>
            <person name="Kohlen W."/>
            <person name="Bisseling T."/>
            <person name="Smit S."/>
            <person name="Geurts R."/>
        </authorList>
    </citation>
    <scope>NUCLEOTIDE SEQUENCE [LARGE SCALE GENOMIC DNA]</scope>
    <source>
        <strain evidence="2">cv. WU1-14</strain>
    </source>
</reference>
<sequence length="103" mass="11136">MIYVIEGVSFPLEQPEGWSSEVSQLGFHLDPIGEGCLADPSHSLLSQVIGGLALMGSKPLTQFCHHFLLPVGKHTFEAFLVCSSFCHSGSEWPCPALLLSLHS</sequence>
<comment type="caution">
    <text evidence="1">The sequence shown here is derived from an EMBL/GenBank/DDBJ whole genome shotgun (WGS) entry which is preliminary data.</text>
</comment>
<dbReference type="AlphaFoldDB" id="A0A2P5D7U2"/>
<gene>
    <name evidence="1" type="ORF">PanWU01x14_088180</name>
</gene>
<organism evidence="1 2">
    <name type="scientific">Parasponia andersonii</name>
    <name type="common">Sponia andersonii</name>
    <dbReference type="NCBI Taxonomy" id="3476"/>
    <lineage>
        <taxon>Eukaryota</taxon>
        <taxon>Viridiplantae</taxon>
        <taxon>Streptophyta</taxon>
        <taxon>Embryophyta</taxon>
        <taxon>Tracheophyta</taxon>
        <taxon>Spermatophyta</taxon>
        <taxon>Magnoliopsida</taxon>
        <taxon>eudicotyledons</taxon>
        <taxon>Gunneridae</taxon>
        <taxon>Pentapetalae</taxon>
        <taxon>rosids</taxon>
        <taxon>fabids</taxon>
        <taxon>Rosales</taxon>
        <taxon>Cannabaceae</taxon>
        <taxon>Parasponia</taxon>
    </lineage>
</organism>
<dbReference type="Proteomes" id="UP000237105">
    <property type="component" value="Unassembled WGS sequence"/>
</dbReference>
<evidence type="ECO:0000313" key="2">
    <source>
        <dbReference type="Proteomes" id="UP000237105"/>
    </source>
</evidence>
<evidence type="ECO:0000313" key="1">
    <source>
        <dbReference type="EMBL" id="PON69377.1"/>
    </source>
</evidence>
<accession>A0A2P5D7U2</accession>
<dbReference type="EMBL" id="JXTB01000056">
    <property type="protein sequence ID" value="PON69377.1"/>
    <property type="molecule type" value="Genomic_DNA"/>
</dbReference>
<name>A0A2P5D7U2_PARAD</name>
<keyword evidence="2" id="KW-1185">Reference proteome</keyword>
<proteinExistence type="predicted"/>